<comment type="similarity">
    <text evidence="6">Belongs to the bacterial microcompartments protein family. CcmK subfamily.</text>
</comment>
<evidence type="ECO:0000313" key="8">
    <source>
        <dbReference type="EMBL" id="NEZ59560.1"/>
    </source>
</evidence>
<sequence length="103" mass="11005">MLYSIGVIETHGYPASLAAADAMVKAGNVSLLGINQADSGRQFVTVRGRVAEVNRAMEAGIKAANACPNNGKVTSHYTVPHPTENIESVLPLHFDEKSEPFRV</sequence>
<evidence type="ECO:0000256" key="6">
    <source>
        <dbReference type="HAMAP-Rule" id="MF_00854"/>
    </source>
</evidence>
<protein>
    <recommendedName>
        <fullName evidence="6">Carboxysome shell protein CcmK</fullName>
    </recommendedName>
    <alternativeName>
        <fullName evidence="6">Carbon dioxide-concentrating mechanism protein CcmK</fullName>
    </alternativeName>
</protein>
<evidence type="ECO:0000256" key="3">
    <source>
        <dbReference type="ARBA" id="ARBA00023587"/>
    </source>
</evidence>
<dbReference type="CDD" id="cd07057">
    <property type="entry name" value="BMC_CcmK"/>
    <property type="match status" value="1"/>
</dbReference>
<comment type="subunit">
    <text evidence="6">Homohexamer. Interacts with CcmN and CcmO in the carboxysome.</text>
</comment>
<evidence type="ECO:0000313" key="9">
    <source>
        <dbReference type="Proteomes" id="UP000481033"/>
    </source>
</evidence>
<evidence type="ECO:0000259" key="7">
    <source>
        <dbReference type="PROSITE" id="PS51930"/>
    </source>
</evidence>
<evidence type="ECO:0000256" key="1">
    <source>
        <dbReference type="ARBA" id="ARBA00022531"/>
    </source>
</evidence>
<comment type="caution">
    <text evidence="8">The sequence shown here is derived from an EMBL/GenBank/DDBJ whole genome shotgun (WGS) entry which is preliminary data.</text>
</comment>
<keyword evidence="9" id="KW-1185">Reference proteome</keyword>
<feature type="domain" description="BMC" evidence="7">
    <location>
        <begin position="4"/>
        <end position="91"/>
    </location>
</feature>
<evidence type="ECO:0000256" key="2">
    <source>
        <dbReference type="ARBA" id="ARBA00023300"/>
    </source>
</evidence>
<keyword evidence="2 6" id="KW-0120">Carbon dioxide fixation</keyword>
<dbReference type="PANTHER" id="PTHR33941">
    <property type="entry name" value="PROPANEDIOL UTILIZATION PROTEIN PDUA"/>
    <property type="match status" value="1"/>
</dbReference>
<dbReference type="HAMAP" id="MF_00854">
    <property type="entry name" value="CcmK"/>
    <property type="match status" value="1"/>
</dbReference>
<dbReference type="GO" id="GO:0043886">
    <property type="term" value="F:structural constituent of carboxysome shell"/>
    <property type="evidence" value="ECO:0007669"/>
    <property type="project" value="UniProtKB-UniRule"/>
</dbReference>
<name>A0A6M0RUJ7_9CYAN</name>
<dbReference type="SUPFAM" id="SSF143414">
    <property type="entry name" value="CcmK-like"/>
    <property type="match status" value="1"/>
</dbReference>
<dbReference type="Pfam" id="PF00936">
    <property type="entry name" value="BMC"/>
    <property type="match status" value="1"/>
</dbReference>
<keyword evidence="1 6" id="KW-0602">Photosynthesis</keyword>
<comment type="function">
    <text evidence="6">One of the shell proteins of the carboxysome, a polyhedral inclusion where RuBisCO (ribulose bisphosphate carboxylase, rbcL-rbcS) is sequestered. Assembles into hexamers which make sheets that form the facets of the polyhedral carboxysome. The hexamer central pore probably regulates metabolite flux.</text>
</comment>
<reference evidence="8 9" key="1">
    <citation type="journal article" date="2020" name="Microb. Ecol.">
        <title>Ecogenomics of the Marine Benthic Filamentous Cyanobacterium Adonisia.</title>
        <authorList>
            <person name="Walter J.M."/>
            <person name="Coutinho F.H."/>
            <person name="Leomil L."/>
            <person name="Hargreaves P.I."/>
            <person name="Campeao M.E."/>
            <person name="Vieira V.V."/>
            <person name="Silva B.S."/>
            <person name="Fistarol G.O."/>
            <person name="Salomon P.S."/>
            <person name="Sawabe T."/>
            <person name="Mino S."/>
            <person name="Hosokawa M."/>
            <person name="Miyashita H."/>
            <person name="Maruyama F."/>
            <person name="van Verk M.C."/>
            <person name="Dutilh B.E."/>
            <person name="Thompson C.C."/>
            <person name="Thompson F.L."/>
        </authorList>
    </citation>
    <scope>NUCLEOTIDE SEQUENCE [LARGE SCALE GENOMIC DNA]</scope>
    <source>
        <strain evidence="8 9">CCMR0081</strain>
    </source>
</reference>
<dbReference type="PROSITE" id="PS51930">
    <property type="entry name" value="BMC_2"/>
    <property type="match status" value="1"/>
</dbReference>
<dbReference type="SMART" id="SM00877">
    <property type="entry name" value="BMC"/>
    <property type="match status" value="1"/>
</dbReference>
<dbReference type="GO" id="GO:0015977">
    <property type="term" value="P:carbon fixation"/>
    <property type="evidence" value="ECO:0007669"/>
    <property type="project" value="UniProtKB-UniRule"/>
</dbReference>
<dbReference type="RefSeq" id="WP_006517539.1">
    <property type="nucleotide sequence ID" value="NZ_QXHD01000004.1"/>
</dbReference>
<keyword evidence="5" id="KW-1283">Bacterial microcompartment</keyword>
<gene>
    <name evidence="6" type="primary">ccmK</name>
    <name evidence="8" type="ORF">DXZ20_28740</name>
</gene>
<evidence type="ECO:0000256" key="5">
    <source>
        <dbReference type="ARBA" id="ARBA00024446"/>
    </source>
</evidence>
<dbReference type="PROSITE" id="PS01139">
    <property type="entry name" value="BMC_1"/>
    <property type="match status" value="1"/>
</dbReference>
<accession>A0A6M0RUJ7</accession>
<dbReference type="Gene3D" id="3.30.70.1710">
    <property type="match status" value="1"/>
</dbReference>
<comment type="domain">
    <text evidence="6">The tight homohexamer forms a small pore which is positively charged.</text>
</comment>
<dbReference type="InterPro" id="IPR000249">
    <property type="entry name" value="BMC_dom"/>
</dbReference>
<dbReference type="InterPro" id="IPR046380">
    <property type="entry name" value="CcmK"/>
</dbReference>
<dbReference type="Proteomes" id="UP000481033">
    <property type="component" value="Unassembled WGS sequence"/>
</dbReference>
<comment type="subcellular location">
    <subcellularLocation>
        <location evidence="3 6">Carboxysome</location>
    </subcellularLocation>
</comment>
<dbReference type="InterPro" id="IPR050575">
    <property type="entry name" value="BMC_shell"/>
</dbReference>
<proteinExistence type="inferred from homology"/>
<dbReference type="AlphaFoldDB" id="A0A6M0RUJ7"/>
<dbReference type="GO" id="GO:0015979">
    <property type="term" value="P:photosynthesis"/>
    <property type="evidence" value="ECO:0007669"/>
    <property type="project" value="UniProtKB-KW"/>
</dbReference>
<dbReference type="EMBL" id="QXHD01000004">
    <property type="protein sequence ID" value="NEZ59560.1"/>
    <property type="molecule type" value="Genomic_DNA"/>
</dbReference>
<evidence type="ECO:0000256" key="4">
    <source>
        <dbReference type="ARBA" id="ARBA00023669"/>
    </source>
</evidence>
<organism evidence="8 9">
    <name type="scientific">Adonisia turfae CCMR0081</name>
    <dbReference type="NCBI Taxonomy" id="2292702"/>
    <lineage>
        <taxon>Bacteria</taxon>
        <taxon>Bacillati</taxon>
        <taxon>Cyanobacteriota</taxon>
        <taxon>Adonisia</taxon>
        <taxon>Adonisia turfae</taxon>
    </lineage>
</organism>
<dbReference type="InterPro" id="IPR037233">
    <property type="entry name" value="CcmK-like_sf"/>
</dbReference>
<dbReference type="GO" id="GO:0031470">
    <property type="term" value="C:carboxysome"/>
    <property type="evidence" value="ECO:0007669"/>
    <property type="project" value="UniProtKB-SubCell"/>
</dbReference>
<keyword evidence="4 6" id="KW-1282">Carboxysome</keyword>
<dbReference type="InterPro" id="IPR044872">
    <property type="entry name" value="CcmK/CsoS1_BMC"/>
</dbReference>
<dbReference type="InterPro" id="IPR020808">
    <property type="entry name" value="Bact_microcomp_CS"/>
</dbReference>
<dbReference type="PANTHER" id="PTHR33941:SF13">
    <property type="entry name" value="CARBOXYSOME SHELL PROTEIN CCMK4"/>
    <property type="match status" value="1"/>
</dbReference>